<feature type="region of interest" description="Disordered" evidence="2">
    <location>
        <begin position="151"/>
        <end position="193"/>
    </location>
</feature>
<dbReference type="RefSeq" id="WP_204695300.1">
    <property type="nucleotide sequence ID" value="NZ_JAFBEC010000001.1"/>
</dbReference>
<dbReference type="Proteomes" id="UP000741863">
    <property type="component" value="Unassembled WGS sequence"/>
</dbReference>
<evidence type="ECO:0000256" key="2">
    <source>
        <dbReference type="SAM" id="MobiDB-lite"/>
    </source>
</evidence>
<dbReference type="Pfam" id="PF14265">
    <property type="entry name" value="DUF4355"/>
    <property type="match status" value="1"/>
</dbReference>
<accession>A0ABS2P8G5</accession>
<reference evidence="3 4" key="1">
    <citation type="submission" date="2021-01" db="EMBL/GenBank/DDBJ databases">
        <title>Genomic Encyclopedia of Type Strains, Phase IV (KMG-IV): sequencing the most valuable type-strain genomes for metagenomic binning, comparative biology and taxonomic classification.</title>
        <authorList>
            <person name="Goeker M."/>
        </authorList>
    </citation>
    <scope>NUCLEOTIDE SEQUENCE [LARGE SCALE GENOMIC DNA]</scope>
    <source>
        <strain evidence="3 4">DSM 25540</strain>
    </source>
</reference>
<gene>
    <name evidence="3" type="ORF">JOD17_000199</name>
</gene>
<feature type="coiled-coil region" evidence="1">
    <location>
        <begin position="81"/>
        <end position="108"/>
    </location>
</feature>
<sequence length="193" mass="21994">MNWEEVKKWLEENSNDENVRTFIAGNIKTEEVKKLADDNKDLSKWLEGEKDKHSLKALETWKENNLDKLVDEKVKELYPDETEGQKEMRKLQEKISQMEGEKTRETLRNKALTIAGEKDLPTSILDHFIGKDEETTLKNLETLESALKDGVQKGVDARLKGSSYTPPGGDDNEGGSNDGNSFLDVIKDEQVKR</sequence>
<evidence type="ECO:0000256" key="1">
    <source>
        <dbReference type="SAM" id="Coils"/>
    </source>
</evidence>
<evidence type="ECO:0000313" key="3">
    <source>
        <dbReference type="EMBL" id="MBM7631108.1"/>
    </source>
</evidence>
<keyword evidence="4" id="KW-1185">Reference proteome</keyword>
<organism evidence="3 4">
    <name type="scientific">Geomicrobium sediminis</name>
    <dbReference type="NCBI Taxonomy" id="1347788"/>
    <lineage>
        <taxon>Bacteria</taxon>
        <taxon>Bacillati</taxon>
        <taxon>Bacillota</taxon>
        <taxon>Bacilli</taxon>
        <taxon>Bacillales</taxon>
        <taxon>Geomicrobium</taxon>
    </lineage>
</organism>
<keyword evidence="1" id="KW-0175">Coiled coil</keyword>
<comment type="caution">
    <text evidence="3">The sequence shown here is derived from an EMBL/GenBank/DDBJ whole genome shotgun (WGS) entry which is preliminary data.</text>
</comment>
<proteinExistence type="predicted"/>
<protein>
    <submittedName>
        <fullName evidence="3">Gas vesicle protein</fullName>
    </submittedName>
</protein>
<evidence type="ECO:0000313" key="4">
    <source>
        <dbReference type="Proteomes" id="UP000741863"/>
    </source>
</evidence>
<dbReference type="EMBL" id="JAFBEC010000001">
    <property type="protein sequence ID" value="MBM7631108.1"/>
    <property type="molecule type" value="Genomic_DNA"/>
</dbReference>
<dbReference type="InterPro" id="IPR025580">
    <property type="entry name" value="Gp46"/>
</dbReference>
<name>A0ABS2P8G5_9BACL</name>